<evidence type="ECO:0000259" key="2">
    <source>
        <dbReference type="Pfam" id="PF07993"/>
    </source>
</evidence>
<keyword evidence="1" id="KW-0444">Lipid biosynthesis</keyword>
<evidence type="ECO:0000256" key="1">
    <source>
        <dbReference type="RuleBase" id="RU363097"/>
    </source>
</evidence>
<keyword evidence="1" id="KW-0560">Oxidoreductase</keyword>
<comment type="similarity">
    <text evidence="1">Belongs to the fatty acyl-CoA reductase family.</text>
</comment>
<feature type="domain" description="Thioester reductase (TE)" evidence="2">
    <location>
        <begin position="81"/>
        <end position="210"/>
    </location>
</feature>
<dbReference type="GO" id="GO:0102965">
    <property type="term" value="F:alcohol-forming long-chain fatty acyl-CoA reductase activity"/>
    <property type="evidence" value="ECO:0007669"/>
    <property type="project" value="UniProtKB-EC"/>
</dbReference>
<dbReference type="GO" id="GO:0080019">
    <property type="term" value="F:alcohol-forming very long-chain fatty acyl-CoA reductase activity"/>
    <property type="evidence" value="ECO:0007669"/>
    <property type="project" value="InterPro"/>
</dbReference>
<dbReference type="PANTHER" id="PTHR11011:SF60">
    <property type="entry name" value="FATTY ACYL-COA REDUCTASE-RELATED"/>
    <property type="match status" value="1"/>
</dbReference>
<dbReference type="EMBL" id="ODYU01004199">
    <property type="protein sequence ID" value="SOQ43814.1"/>
    <property type="molecule type" value="Genomic_DNA"/>
</dbReference>
<dbReference type="InterPro" id="IPR013120">
    <property type="entry name" value="FAR_NAD-bd"/>
</dbReference>
<comment type="function">
    <text evidence="1">Catalyzes the reduction of fatty acyl-CoA to fatty alcohols.</text>
</comment>
<dbReference type="GO" id="GO:0005777">
    <property type="term" value="C:peroxisome"/>
    <property type="evidence" value="ECO:0007669"/>
    <property type="project" value="TreeGrafter"/>
</dbReference>
<gene>
    <name evidence="3" type="ORF">SFRICE_015824</name>
</gene>
<reference evidence="3" key="1">
    <citation type="submission" date="2016-07" db="EMBL/GenBank/DDBJ databases">
        <authorList>
            <person name="Bretaudeau A."/>
        </authorList>
    </citation>
    <scope>NUCLEOTIDE SEQUENCE</scope>
    <source>
        <strain evidence="3">Rice</strain>
        <tissue evidence="3">Whole body</tissue>
    </source>
</reference>
<protein>
    <recommendedName>
        <fullName evidence="1">Fatty acyl-CoA reductase</fullName>
        <ecNumber evidence="1">1.2.1.84</ecNumber>
    </recommendedName>
</protein>
<sequence>MLSPALDKVRRGVRFLLTKNHFVPTPAFRAGAPVNPLEVDTLDIAERHELALLEKQRPMNAVIDLGNSPVQQFYKGTTIFLTGGSGFLGKQFMEKIFRSCEIERIYILLRPKKGKTIAQRLTYILKDPLYETLRKKKPNFANDIVPIEGDVADVRLGLSDKDWDTLTKEVNVIVHLAATVRFDEHLKKAGLINVRGTREMLELGKQCKNLK</sequence>
<dbReference type="PANTHER" id="PTHR11011">
    <property type="entry name" value="MALE STERILITY PROTEIN 2-RELATED"/>
    <property type="match status" value="1"/>
</dbReference>
<dbReference type="EC" id="1.2.1.84" evidence="1"/>
<dbReference type="InterPro" id="IPR036291">
    <property type="entry name" value="NAD(P)-bd_dom_sf"/>
</dbReference>
<dbReference type="InterPro" id="IPR026055">
    <property type="entry name" value="FAR"/>
</dbReference>
<proteinExistence type="inferred from homology"/>
<keyword evidence="1" id="KW-0521">NADP</keyword>
<comment type="catalytic activity">
    <reaction evidence="1">
        <text>a long-chain fatty acyl-CoA + 2 NADPH + 2 H(+) = a long-chain primary fatty alcohol + 2 NADP(+) + CoA</text>
        <dbReference type="Rhea" id="RHEA:52716"/>
        <dbReference type="ChEBI" id="CHEBI:15378"/>
        <dbReference type="ChEBI" id="CHEBI:57287"/>
        <dbReference type="ChEBI" id="CHEBI:57783"/>
        <dbReference type="ChEBI" id="CHEBI:58349"/>
        <dbReference type="ChEBI" id="CHEBI:77396"/>
        <dbReference type="ChEBI" id="CHEBI:83139"/>
        <dbReference type="EC" id="1.2.1.84"/>
    </reaction>
</comment>
<name>A0A2H1VU98_SPOFR</name>
<evidence type="ECO:0000313" key="3">
    <source>
        <dbReference type="EMBL" id="SOQ43814.1"/>
    </source>
</evidence>
<keyword evidence="1" id="KW-0443">Lipid metabolism</keyword>
<organism evidence="3">
    <name type="scientific">Spodoptera frugiperda</name>
    <name type="common">Fall armyworm</name>
    <dbReference type="NCBI Taxonomy" id="7108"/>
    <lineage>
        <taxon>Eukaryota</taxon>
        <taxon>Metazoa</taxon>
        <taxon>Ecdysozoa</taxon>
        <taxon>Arthropoda</taxon>
        <taxon>Hexapoda</taxon>
        <taxon>Insecta</taxon>
        <taxon>Pterygota</taxon>
        <taxon>Neoptera</taxon>
        <taxon>Endopterygota</taxon>
        <taxon>Lepidoptera</taxon>
        <taxon>Glossata</taxon>
        <taxon>Ditrysia</taxon>
        <taxon>Noctuoidea</taxon>
        <taxon>Noctuidae</taxon>
        <taxon>Amphipyrinae</taxon>
        <taxon>Spodoptera</taxon>
    </lineage>
</organism>
<dbReference type="Pfam" id="PF07993">
    <property type="entry name" value="NAD_binding_4"/>
    <property type="match status" value="1"/>
</dbReference>
<dbReference type="Gene3D" id="3.40.50.720">
    <property type="entry name" value="NAD(P)-binding Rossmann-like Domain"/>
    <property type="match status" value="1"/>
</dbReference>
<accession>A0A2H1VU98</accession>
<dbReference type="SUPFAM" id="SSF51735">
    <property type="entry name" value="NAD(P)-binding Rossmann-fold domains"/>
    <property type="match status" value="1"/>
</dbReference>
<dbReference type="GO" id="GO:0035336">
    <property type="term" value="P:long-chain fatty-acyl-CoA metabolic process"/>
    <property type="evidence" value="ECO:0007669"/>
    <property type="project" value="TreeGrafter"/>
</dbReference>
<dbReference type="AlphaFoldDB" id="A0A2H1VU98"/>